<comment type="pathway">
    <text evidence="4 16">Purine metabolism; IMP biosynthesis via salvage pathway; IMP from hypoxanthine: step 1/1.</text>
</comment>
<gene>
    <name evidence="18" type="primary">hpt_1</name>
    <name evidence="18" type="ORF">NCTC13149_00566</name>
</gene>
<evidence type="ECO:0000256" key="9">
    <source>
        <dbReference type="ARBA" id="ARBA00022679"/>
    </source>
</evidence>
<comment type="cofactor">
    <cofactor evidence="1 16">
        <name>Mg(2+)</name>
        <dbReference type="ChEBI" id="CHEBI:18420"/>
    </cofactor>
</comment>
<comment type="similarity">
    <text evidence="6 16">Belongs to the purine/pyrimidine phosphoribosyltransferase family.</text>
</comment>
<dbReference type="Proteomes" id="UP000255517">
    <property type="component" value="Unassembled WGS sequence"/>
</dbReference>
<keyword evidence="12 16" id="KW-0547">Nucleotide-binding</keyword>
<dbReference type="InterPro" id="IPR029057">
    <property type="entry name" value="PRTase-like"/>
</dbReference>
<dbReference type="GO" id="GO:0006166">
    <property type="term" value="P:purine ribonucleoside salvage"/>
    <property type="evidence" value="ECO:0007669"/>
    <property type="project" value="UniProtKB-KW"/>
</dbReference>
<evidence type="ECO:0000313" key="19">
    <source>
        <dbReference type="Proteomes" id="UP000255517"/>
    </source>
</evidence>
<keyword evidence="8 16" id="KW-0328">Glycosyltransferase</keyword>
<accession>A0A379C577</accession>
<dbReference type="GO" id="GO:0032264">
    <property type="term" value="P:IMP salvage"/>
    <property type="evidence" value="ECO:0007669"/>
    <property type="project" value="UniProtKB-UniPathway"/>
</dbReference>
<evidence type="ECO:0000256" key="10">
    <source>
        <dbReference type="ARBA" id="ARBA00022723"/>
    </source>
</evidence>
<evidence type="ECO:0000256" key="8">
    <source>
        <dbReference type="ARBA" id="ARBA00022676"/>
    </source>
</evidence>
<keyword evidence="13 16" id="KW-0460">Magnesium</keyword>
<sequence>MKNNTRILFTQQDIKEKVQSLAKDIAKDIEGEDLLAISLLRGSFIFAADLIREISNYTDKKIEIDFITTSSYGDEEKSAGIVDIISDVRSQVRGRNILIIDDILDSGYTMNYVQNHLREKNPLSIKTVTLLDKPSRRKVDIKSDYVGFVIDDLFIVGYGLNYGKYYRNIPYIYCYE</sequence>
<evidence type="ECO:0000256" key="4">
    <source>
        <dbReference type="ARBA" id="ARBA00004669"/>
    </source>
</evidence>
<dbReference type="InterPro" id="IPR000836">
    <property type="entry name" value="PRTase_dom"/>
</dbReference>
<dbReference type="CDD" id="cd06223">
    <property type="entry name" value="PRTases_typeI"/>
    <property type="match status" value="1"/>
</dbReference>
<dbReference type="EC" id="2.4.2.8" evidence="16"/>
<dbReference type="RefSeq" id="WP_019034418.1">
    <property type="nucleotide sequence ID" value="NZ_JASOSY010000006.1"/>
</dbReference>
<dbReference type="NCBIfam" id="TIGR01203">
    <property type="entry name" value="HGPRTase"/>
    <property type="match status" value="1"/>
</dbReference>
<evidence type="ECO:0000313" key="18">
    <source>
        <dbReference type="EMBL" id="SUB56766.1"/>
    </source>
</evidence>
<keyword evidence="9 16" id="KW-0808">Transferase</keyword>
<organism evidence="18 19">
    <name type="scientific">Peptoniphilus lacrimalis</name>
    <dbReference type="NCBI Taxonomy" id="33031"/>
    <lineage>
        <taxon>Bacteria</taxon>
        <taxon>Bacillati</taxon>
        <taxon>Bacillota</taxon>
        <taxon>Tissierellia</taxon>
        <taxon>Tissierellales</taxon>
        <taxon>Peptoniphilaceae</taxon>
        <taxon>Peptoniphilus</taxon>
    </lineage>
</organism>
<dbReference type="GO" id="GO:0052657">
    <property type="term" value="F:guanine phosphoribosyltransferase activity"/>
    <property type="evidence" value="ECO:0007669"/>
    <property type="project" value="UniProtKB-ARBA"/>
</dbReference>
<keyword evidence="10 16" id="KW-0479">Metal-binding</keyword>
<dbReference type="Pfam" id="PF00156">
    <property type="entry name" value="Pribosyltran"/>
    <property type="match status" value="1"/>
</dbReference>
<evidence type="ECO:0000256" key="5">
    <source>
        <dbReference type="ARBA" id="ARBA00004676"/>
    </source>
</evidence>
<dbReference type="GO" id="GO:0006178">
    <property type="term" value="P:guanine salvage"/>
    <property type="evidence" value="ECO:0007669"/>
    <property type="project" value="TreeGrafter"/>
</dbReference>
<dbReference type="SUPFAM" id="SSF53271">
    <property type="entry name" value="PRTase-like"/>
    <property type="match status" value="1"/>
</dbReference>
<keyword evidence="7 16" id="KW-0963">Cytoplasm</keyword>
<proteinExistence type="inferred from homology"/>
<dbReference type="PANTHER" id="PTHR43340:SF1">
    <property type="entry name" value="HYPOXANTHINE PHOSPHORIBOSYLTRANSFERASE"/>
    <property type="match status" value="1"/>
</dbReference>
<dbReference type="UniPathway" id="UPA00591">
    <property type="reaction ID" value="UER00648"/>
</dbReference>
<evidence type="ECO:0000256" key="1">
    <source>
        <dbReference type="ARBA" id="ARBA00001946"/>
    </source>
</evidence>
<evidence type="ECO:0000256" key="14">
    <source>
        <dbReference type="ARBA" id="ARBA00048811"/>
    </source>
</evidence>
<protein>
    <recommendedName>
        <fullName evidence="16">Hypoxanthine phosphoribosyltransferase</fullName>
        <ecNumber evidence="16">2.4.2.8</ecNumber>
    </recommendedName>
</protein>
<reference evidence="18 19" key="1">
    <citation type="submission" date="2018-06" db="EMBL/GenBank/DDBJ databases">
        <authorList>
            <consortium name="Pathogen Informatics"/>
            <person name="Doyle S."/>
        </authorList>
    </citation>
    <scope>NUCLEOTIDE SEQUENCE [LARGE SCALE GENOMIC DNA]</scope>
    <source>
        <strain evidence="18 19">NCTC13149</strain>
    </source>
</reference>
<evidence type="ECO:0000256" key="15">
    <source>
        <dbReference type="ARBA" id="ARBA00049402"/>
    </source>
</evidence>
<dbReference type="InterPro" id="IPR050408">
    <property type="entry name" value="HGPRT"/>
</dbReference>
<evidence type="ECO:0000256" key="6">
    <source>
        <dbReference type="ARBA" id="ARBA00008391"/>
    </source>
</evidence>
<feature type="domain" description="Phosphoribosyltransferase" evidence="17">
    <location>
        <begin position="9"/>
        <end position="162"/>
    </location>
</feature>
<dbReference type="GO" id="GO:0005829">
    <property type="term" value="C:cytosol"/>
    <property type="evidence" value="ECO:0007669"/>
    <property type="project" value="TreeGrafter"/>
</dbReference>
<dbReference type="GO" id="GO:0004422">
    <property type="term" value="F:hypoxanthine phosphoribosyltransferase activity"/>
    <property type="evidence" value="ECO:0007669"/>
    <property type="project" value="InterPro"/>
</dbReference>
<dbReference type="Gene3D" id="3.40.50.2020">
    <property type="match status" value="1"/>
</dbReference>
<evidence type="ECO:0000256" key="16">
    <source>
        <dbReference type="RuleBase" id="RU364099"/>
    </source>
</evidence>
<comment type="catalytic activity">
    <reaction evidence="14">
        <text>GMP + diphosphate = guanine + 5-phospho-alpha-D-ribose 1-diphosphate</text>
        <dbReference type="Rhea" id="RHEA:25424"/>
        <dbReference type="ChEBI" id="CHEBI:16235"/>
        <dbReference type="ChEBI" id="CHEBI:33019"/>
        <dbReference type="ChEBI" id="CHEBI:58017"/>
        <dbReference type="ChEBI" id="CHEBI:58115"/>
        <dbReference type="EC" id="2.4.2.8"/>
    </reaction>
    <physiologicalReaction direction="right-to-left" evidence="14">
        <dbReference type="Rhea" id="RHEA:25426"/>
    </physiologicalReaction>
</comment>
<evidence type="ECO:0000256" key="13">
    <source>
        <dbReference type="ARBA" id="ARBA00022842"/>
    </source>
</evidence>
<dbReference type="InterPro" id="IPR005904">
    <property type="entry name" value="Hxn_phspho_trans"/>
</dbReference>
<dbReference type="OrthoDB" id="9802824at2"/>
<dbReference type="FunFam" id="3.40.50.2020:FF:000006">
    <property type="entry name" value="Hypoxanthine phosphoribosyltransferase"/>
    <property type="match status" value="1"/>
</dbReference>
<dbReference type="EMBL" id="UGSZ01000001">
    <property type="protein sequence ID" value="SUB56766.1"/>
    <property type="molecule type" value="Genomic_DNA"/>
</dbReference>
<evidence type="ECO:0000256" key="2">
    <source>
        <dbReference type="ARBA" id="ARBA00002049"/>
    </source>
</evidence>
<comment type="catalytic activity">
    <reaction evidence="15">
        <text>IMP + diphosphate = hypoxanthine + 5-phospho-alpha-D-ribose 1-diphosphate</text>
        <dbReference type="Rhea" id="RHEA:17973"/>
        <dbReference type="ChEBI" id="CHEBI:17368"/>
        <dbReference type="ChEBI" id="CHEBI:33019"/>
        <dbReference type="ChEBI" id="CHEBI:58017"/>
        <dbReference type="ChEBI" id="CHEBI:58053"/>
        <dbReference type="EC" id="2.4.2.8"/>
    </reaction>
    <physiologicalReaction direction="right-to-left" evidence="15">
        <dbReference type="Rhea" id="RHEA:17975"/>
    </physiologicalReaction>
</comment>
<evidence type="ECO:0000256" key="12">
    <source>
        <dbReference type="ARBA" id="ARBA00022741"/>
    </source>
</evidence>
<dbReference type="GO" id="GO:0000287">
    <property type="term" value="F:magnesium ion binding"/>
    <property type="evidence" value="ECO:0007669"/>
    <property type="project" value="TreeGrafter"/>
</dbReference>
<dbReference type="AlphaFoldDB" id="A0A379C577"/>
<evidence type="ECO:0000256" key="3">
    <source>
        <dbReference type="ARBA" id="ARBA00004496"/>
    </source>
</evidence>
<evidence type="ECO:0000259" key="17">
    <source>
        <dbReference type="Pfam" id="PF00156"/>
    </source>
</evidence>
<comment type="subcellular location">
    <subcellularLocation>
        <location evidence="3 16">Cytoplasm</location>
    </subcellularLocation>
</comment>
<dbReference type="GO" id="GO:0046100">
    <property type="term" value="P:hypoxanthine metabolic process"/>
    <property type="evidence" value="ECO:0007669"/>
    <property type="project" value="TreeGrafter"/>
</dbReference>
<dbReference type="PANTHER" id="PTHR43340">
    <property type="entry name" value="HYPOXANTHINE-GUANINE PHOSPHORIBOSYLTRANSFERASE"/>
    <property type="match status" value="1"/>
</dbReference>
<comment type="function">
    <text evidence="2">Purine salvage pathway enzyme that catalyzes the transfer of the ribosyl-5-phosphate group from 5-phospho-alpha-D-ribose 1-diphosphate (PRPP) to the N9 position of the 6-oxopurines hypoxanthine and guanine to form the corresponding ribonucleotides IMP (inosine 5'-monophosphate) and GMP (guanosine 5'-monophosphate), with the release of PPi.</text>
</comment>
<evidence type="ECO:0000256" key="7">
    <source>
        <dbReference type="ARBA" id="ARBA00022490"/>
    </source>
</evidence>
<comment type="pathway">
    <text evidence="5">Purine metabolism; GMP biosynthesis via salvage pathway; GMP from guanine: step 1/1.</text>
</comment>
<dbReference type="GO" id="GO:0032263">
    <property type="term" value="P:GMP salvage"/>
    <property type="evidence" value="ECO:0007669"/>
    <property type="project" value="TreeGrafter"/>
</dbReference>
<keyword evidence="11 16" id="KW-0660">Purine salvage</keyword>
<dbReference type="GO" id="GO:0000166">
    <property type="term" value="F:nucleotide binding"/>
    <property type="evidence" value="ECO:0007669"/>
    <property type="project" value="UniProtKB-KW"/>
</dbReference>
<dbReference type="STRING" id="1122949.GCA_000378725_00478"/>
<name>A0A379C577_9FIRM</name>
<evidence type="ECO:0000256" key="11">
    <source>
        <dbReference type="ARBA" id="ARBA00022726"/>
    </source>
</evidence>